<dbReference type="InterPro" id="IPR012910">
    <property type="entry name" value="Plug_dom"/>
</dbReference>
<evidence type="ECO:0000256" key="10">
    <source>
        <dbReference type="PROSITE-ProRule" id="PRU01360"/>
    </source>
</evidence>
<dbReference type="Pfam" id="PF13715">
    <property type="entry name" value="CarbopepD_reg_2"/>
    <property type="match status" value="1"/>
</dbReference>
<dbReference type="Gene3D" id="3.55.50.30">
    <property type="match status" value="1"/>
</dbReference>
<proteinExistence type="inferred from homology"/>
<evidence type="ECO:0000313" key="14">
    <source>
        <dbReference type="EMBL" id="PWJ57942.1"/>
    </source>
</evidence>
<evidence type="ECO:0000256" key="8">
    <source>
        <dbReference type="ARBA" id="ARBA00023136"/>
    </source>
</evidence>
<dbReference type="GO" id="GO:0006826">
    <property type="term" value="P:iron ion transport"/>
    <property type="evidence" value="ECO:0007669"/>
    <property type="project" value="UniProtKB-KW"/>
</dbReference>
<dbReference type="SUPFAM" id="SSF49464">
    <property type="entry name" value="Carboxypeptidase regulatory domain-like"/>
    <property type="match status" value="1"/>
</dbReference>
<dbReference type="InterPro" id="IPR023997">
    <property type="entry name" value="TonB-dep_OMP_SusC/RagA_CS"/>
</dbReference>
<keyword evidence="4" id="KW-0406">Ion transport</keyword>
<dbReference type="EMBL" id="QGDT01000005">
    <property type="protein sequence ID" value="PWJ57942.1"/>
    <property type="molecule type" value="Genomic_DNA"/>
</dbReference>
<dbReference type="Pfam" id="PF00593">
    <property type="entry name" value="TonB_dep_Rec_b-barrel"/>
    <property type="match status" value="1"/>
</dbReference>
<keyword evidence="9 10" id="KW-0998">Cell outer membrane</keyword>
<evidence type="ECO:0000256" key="6">
    <source>
        <dbReference type="ARBA" id="ARBA00023004"/>
    </source>
</evidence>
<organism evidence="14 15">
    <name type="scientific">Dyadobacter jejuensis</name>
    <dbReference type="NCBI Taxonomy" id="1082580"/>
    <lineage>
        <taxon>Bacteria</taxon>
        <taxon>Pseudomonadati</taxon>
        <taxon>Bacteroidota</taxon>
        <taxon>Cytophagia</taxon>
        <taxon>Cytophagales</taxon>
        <taxon>Spirosomataceae</taxon>
        <taxon>Dyadobacter</taxon>
    </lineage>
</organism>
<comment type="subcellular location">
    <subcellularLocation>
        <location evidence="1 10">Cell outer membrane</location>
        <topology evidence="1 10">Multi-pass membrane protein</topology>
    </subcellularLocation>
</comment>
<evidence type="ECO:0000256" key="3">
    <source>
        <dbReference type="ARBA" id="ARBA00022452"/>
    </source>
</evidence>
<keyword evidence="15" id="KW-1185">Reference proteome</keyword>
<accession>A0A316AKB2</accession>
<gene>
    <name evidence="14" type="ORF">CLV98_105122</name>
</gene>
<evidence type="ECO:0000256" key="4">
    <source>
        <dbReference type="ARBA" id="ARBA00022496"/>
    </source>
</evidence>
<dbReference type="Gene3D" id="2.40.170.20">
    <property type="entry name" value="TonB-dependent receptor, beta-barrel domain"/>
    <property type="match status" value="1"/>
</dbReference>
<keyword evidence="4" id="KW-0410">Iron transport</keyword>
<evidence type="ECO:0000259" key="13">
    <source>
        <dbReference type="SMART" id="SM00965"/>
    </source>
</evidence>
<evidence type="ECO:0000313" key="15">
    <source>
        <dbReference type="Proteomes" id="UP000245880"/>
    </source>
</evidence>
<dbReference type="Gene3D" id="2.170.130.10">
    <property type="entry name" value="TonB-dependent receptor, plug domain"/>
    <property type="match status" value="1"/>
</dbReference>
<evidence type="ECO:0000256" key="12">
    <source>
        <dbReference type="SAM" id="MobiDB-lite"/>
    </source>
</evidence>
<keyword evidence="6" id="KW-0408">Iron</keyword>
<sequence>MLKFSGFHLLWIMLSFGMSIAKDSRAQELLSRSVTFEMEDQDLQLVLSKIEKAAKVKFSYEPIVLSDQKKVNIVAKAEPLSSVLDRLLIPLKVQYKVSGKYIILTKKVEPVKASSALKRDDESLINFRKISGRVTDEAGVGLPGVSILVKGSQQGTTTDVEGSFELSVEDPAALLIFSYVGYVSQEIAIGKRSTIEVSLKHDNKSLEEVVVVGYGTQTKANLTGAVSSISGDVLESRPLVNIAQGLQGLVPNLNINLNSGAPGRGATYNIRGNTSINGGGPLILVDGVQMDPNLINPADVASVTVLKDAASAAIYGVRGAYGVILITTKTPNKNNPLRVNYSSSFTSSRPTRLPDYVNSVDYIAMNREADATGGRTGGTQASNKFTDLDFENAQKYFNDPINNLPVYVDPGNPSVYRYVGNTDWIKELYSGSAPMMDHNLSLSGGENKTSFVASLGLLSQKGILKITDQRFKRYNASLKLNTEVTKWLDLNFKMSLNRTENNTASDRNRTGMAESRIGGDLRPNMPVYHPDGNFSGQGNWTNPIALAQLNGRMKTQANDLWLTGGFVLKPLKGLRVVSNFTWNNYQRNEQEHQKEYYEYGVDGILLGSFPWTKPTRVIERNNNDYYTVVNSYADYEFNTGNKHYLKAMVGYNQELKTTKFVSTSVKNLIDPTLPAINLNNDDRPIVAGSQGDWAVSGTFFRLNYDFAKKYLLEVNGRYDGTSRFPRGNRYVFLPSISAGWRVSEESFFAPLNHVVNDLKIRASYGKLGNQAGDQLGNYPYLTTMPTGNIAYVFGSQQGTAVGAPGLISPNFTWEKVTSTDIGLDFDLFQNRLTTSFDWYIRETRDMIVGAFPLPSVLGTSPPRRNAADMKTVGWELSTTWKDKINADWSYNITLALSDYTSKITKYDLNETMTIGSRYEGETLGEIWGYETDGFFLTDDEAANFDQKQLWGGTYLAGDIRYADLDGDGKITRGTNTVQNPGDRRIIGNSTPRYQFGFNFSTQYKNFDFTFLFQGVGSRQVAVGGQEFWGFTNEWQVPLKHNLDYWTEENPNAYFPRLRLGGGGNFQTQTKYLQNAAYMRMKNLSLGYVVPHAITNRIHINNIRVYATAQNLFEFTKFYKSQDPETVFQNTYPLNRSISVGVQIGL</sequence>
<protein>
    <submittedName>
        <fullName evidence="14">TonB-linked SusC/RagA family outer membrane protein</fullName>
    </submittedName>
</protein>
<feature type="domain" description="Secretin/TonB short N-terminal" evidence="13">
    <location>
        <begin position="56"/>
        <end position="107"/>
    </location>
</feature>
<comment type="similarity">
    <text evidence="10 11">Belongs to the TonB-dependent receptor family.</text>
</comment>
<keyword evidence="2 10" id="KW-0813">Transport</keyword>
<dbReference type="Pfam" id="PF07715">
    <property type="entry name" value="Plug"/>
    <property type="match status" value="1"/>
</dbReference>
<dbReference type="PROSITE" id="PS52016">
    <property type="entry name" value="TONB_DEPENDENT_REC_3"/>
    <property type="match status" value="1"/>
</dbReference>
<dbReference type="InterPro" id="IPR036942">
    <property type="entry name" value="Beta-barrel_TonB_sf"/>
</dbReference>
<dbReference type="InterPro" id="IPR023996">
    <property type="entry name" value="TonB-dep_OMP_SusC/RagA"/>
</dbReference>
<keyword evidence="5 10" id="KW-0812">Transmembrane</keyword>
<dbReference type="NCBIfam" id="TIGR04056">
    <property type="entry name" value="OMP_RagA_SusC"/>
    <property type="match status" value="1"/>
</dbReference>
<comment type="caution">
    <text evidence="14">The sequence shown here is derived from an EMBL/GenBank/DDBJ whole genome shotgun (WGS) entry which is preliminary data.</text>
</comment>
<dbReference type="InterPro" id="IPR008969">
    <property type="entry name" value="CarboxyPept-like_regulatory"/>
</dbReference>
<evidence type="ECO:0000256" key="9">
    <source>
        <dbReference type="ARBA" id="ARBA00023237"/>
    </source>
</evidence>
<dbReference type="SUPFAM" id="SSF56935">
    <property type="entry name" value="Porins"/>
    <property type="match status" value="1"/>
</dbReference>
<name>A0A316AKB2_9BACT</name>
<evidence type="ECO:0000256" key="7">
    <source>
        <dbReference type="ARBA" id="ARBA00023077"/>
    </source>
</evidence>
<evidence type="ECO:0000256" key="11">
    <source>
        <dbReference type="RuleBase" id="RU003357"/>
    </source>
</evidence>
<feature type="region of interest" description="Disordered" evidence="12">
    <location>
        <begin position="501"/>
        <end position="522"/>
    </location>
</feature>
<dbReference type="GO" id="GO:0009279">
    <property type="term" value="C:cell outer membrane"/>
    <property type="evidence" value="ECO:0007669"/>
    <property type="project" value="UniProtKB-SubCell"/>
</dbReference>
<evidence type="ECO:0000256" key="5">
    <source>
        <dbReference type="ARBA" id="ARBA00022692"/>
    </source>
</evidence>
<keyword evidence="7 11" id="KW-0798">TonB box</keyword>
<dbReference type="InterPro" id="IPR000531">
    <property type="entry name" value="Beta-barrel_TonB"/>
</dbReference>
<dbReference type="NCBIfam" id="TIGR04057">
    <property type="entry name" value="SusC_RagA_signa"/>
    <property type="match status" value="1"/>
</dbReference>
<evidence type="ECO:0000256" key="2">
    <source>
        <dbReference type="ARBA" id="ARBA00022448"/>
    </source>
</evidence>
<keyword evidence="3 10" id="KW-1134">Transmembrane beta strand</keyword>
<dbReference type="AlphaFoldDB" id="A0A316AKB2"/>
<dbReference type="InterPro" id="IPR011662">
    <property type="entry name" value="Secretin/TonB_short_N"/>
</dbReference>
<dbReference type="SMART" id="SM00965">
    <property type="entry name" value="STN"/>
    <property type="match status" value="1"/>
</dbReference>
<dbReference type="Proteomes" id="UP000245880">
    <property type="component" value="Unassembled WGS sequence"/>
</dbReference>
<keyword evidence="8 10" id="KW-0472">Membrane</keyword>
<dbReference type="Gene3D" id="2.60.40.1120">
    <property type="entry name" value="Carboxypeptidase-like, regulatory domain"/>
    <property type="match status" value="1"/>
</dbReference>
<evidence type="ECO:0000256" key="1">
    <source>
        <dbReference type="ARBA" id="ARBA00004571"/>
    </source>
</evidence>
<dbReference type="InterPro" id="IPR037066">
    <property type="entry name" value="Plug_dom_sf"/>
</dbReference>
<reference evidence="14 15" key="1">
    <citation type="submission" date="2018-03" db="EMBL/GenBank/DDBJ databases">
        <title>Genomic Encyclopedia of Archaeal and Bacterial Type Strains, Phase II (KMG-II): from individual species to whole genera.</title>
        <authorList>
            <person name="Goeker M."/>
        </authorList>
    </citation>
    <scope>NUCLEOTIDE SEQUENCE [LARGE SCALE GENOMIC DNA]</scope>
    <source>
        <strain evidence="14 15">DSM 100346</strain>
    </source>
</reference>
<dbReference type="InterPro" id="IPR039426">
    <property type="entry name" value="TonB-dep_rcpt-like"/>
</dbReference>